<evidence type="ECO:0000313" key="8">
    <source>
        <dbReference type="Proteomes" id="UP000469325"/>
    </source>
</evidence>
<keyword evidence="8" id="KW-1185">Reference proteome</keyword>
<dbReference type="Gene3D" id="1.10.150.240">
    <property type="entry name" value="Putative phosphatase, domain 2"/>
    <property type="match status" value="1"/>
</dbReference>
<dbReference type="EMBL" id="VUNC01000002">
    <property type="protein sequence ID" value="MST72338.1"/>
    <property type="molecule type" value="Genomic_DNA"/>
</dbReference>
<dbReference type="PANTHER" id="PTHR46193:SF18">
    <property type="entry name" value="HEXITOL PHOSPHATASE B"/>
    <property type="match status" value="1"/>
</dbReference>
<keyword evidence="4" id="KW-0460">Magnesium</keyword>
<dbReference type="Pfam" id="PF13419">
    <property type="entry name" value="HAD_2"/>
    <property type="match status" value="1"/>
</dbReference>
<dbReference type="SUPFAM" id="SSF56784">
    <property type="entry name" value="HAD-like"/>
    <property type="match status" value="1"/>
</dbReference>
<dbReference type="InterPro" id="IPR023198">
    <property type="entry name" value="PGP-like_dom2"/>
</dbReference>
<dbReference type="CDD" id="cd07505">
    <property type="entry name" value="HAD_BPGM-like"/>
    <property type="match status" value="1"/>
</dbReference>
<keyword evidence="3" id="KW-0479">Metal-binding</keyword>
<dbReference type="GO" id="GO:0046872">
    <property type="term" value="F:metal ion binding"/>
    <property type="evidence" value="ECO:0007669"/>
    <property type="project" value="UniProtKB-KW"/>
</dbReference>
<evidence type="ECO:0000256" key="5">
    <source>
        <dbReference type="ARBA" id="ARBA00023277"/>
    </source>
</evidence>
<evidence type="ECO:0000256" key="4">
    <source>
        <dbReference type="ARBA" id="ARBA00022842"/>
    </source>
</evidence>
<dbReference type="InterPro" id="IPR023214">
    <property type="entry name" value="HAD_sf"/>
</dbReference>
<sequence>MRTKKRSNDTGWLANTAVTCQVLARVVHRVSRGGRRVTERRPGAREAMSADGRCAAGTPTLRSTRFSSEGERMGRDAGNVGANGKGRWRGEALLALFDFDGTLCDTEILGIGLDRPVYASFGINPTEEEMRSLCGTDGEESIPALFARYGMDVSADEFYARREPSDVIYERMPLVPMTGARELLGRLATHGVVCGVVSTTRHDLVETALRRIGLAGSFAFVVGGDDVSAHKPNPMPYLRGIELGARELGVGTDGLAARTVVVEDSPSGVASGLAAGCYVYGFTGNSTPQDVGAADEVVSSLELVLA</sequence>
<dbReference type="Proteomes" id="UP000469325">
    <property type="component" value="Unassembled WGS sequence"/>
</dbReference>
<dbReference type="InterPro" id="IPR041492">
    <property type="entry name" value="HAD_2"/>
</dbReference>
<name>A0A6N7XM86_9ACTN</name>
<evidence type="ECO:0000256" key="6">
    <source>
        <dbReference type="SAM" id="MobiDB-lite"/>
    </source>
</evidence>
<reference evidence="7 8" key="1">
    <citation type="submission" date="2019-08" db="EMBL/GenBank/DDBJ databases">
        <title>In-depth cultivation of the pig gut microbiome towards novel bacterial diversity and tailored functional studies.</title>
        <authorList>
            <person name="Wylensek D."/>
            <person name="Hitch T.C.A."/>
            <person name="Clavel T."/>
        </authorList>
    </citation>
    <scope>NUCLEOTIDE SEQUENCE [LARGE SCALE GENOMIC DNA]</scope>
    <source>
        <strain evidence="7 8">CA-Schmier-601-WT-1</strain>
    </source>
</reference>
<gene>
    <name evidence="7" type="ORF">FYJ68_04340</name>
</gene>
<feature type="region of interest" description="Disordered" evidence="6">
    <location>
        <begin position="33"/>
        <end position="61"/>
    </location>
</feature>
<dbReference type="GO" id="GO:0003824">
    <property type="term" value="F:catalytic activity"/>
    <property type="evidence" value="ECO:0007669"/>
    <property type="project" value="UniProtKB-ARBA"/>
</dbReference>
<keyword evidence="5" id="KW-0119">Carbohydrate metabolism</keyword>
<dbReference type="PANTHER" id="PTHR46193">
    <property type="entry name" value="6-PHOSPHOGLUCONATE PHOSPHATASE"/>
    <property type="match status" value="1"/>
</dbReference>
<proteinExistence type="inferred from homology"/>
<evidence type="ECO:0000256" key="3">
    <source>
        <dbReference type="ARBA" id="ARBA00022723"/>
    </source>
</evidence>
<dbReference type="InterPro" id="IPR051600">
    <property type="entry name" value="Beta-PGM-like"/>
</dbReference>
<accession>A0A6N7XM86</accession>
<protein>
    <submittedName>
        <fullName evidence="7">HAD family phosphatase</fullName>
    </submittedName>
</protein>
<evidence type="ECO:0000256" key="2">
    <source>
        <dbReference type="ARBA" id="ARBA00006171"/>
    </source>
</evidence>
<dbReference type="SFLD" id="SFLDS00003">
    <property type="entry name" value="Haloacid_Dehalogenase"/>
    <property type="match status" value="1"/>
</dbReference>
<dbReference type="InterPro" id="IPR036412">
    <property type="entry name" value="HAD-like_sf"/>
</dbReference>
<comment type="similarity">
    <text evidence="2">Belongs to the HAD-like hydrolase superfamily. CbbY/CbbZ/Gph/YieH family.</text>
</comment>
<dbReference type="SFLD" id="SFLDG01129">
    <property type="entry name" value="C1.5:_HAD__Beta-PGM__Phosphata"/>
    <property type="match status" value="1"/>
</dbReference>
<organism evidence="7 8">
    <name type="scientific">Olsenella porci</name>
    <dbReference type="NCBI Taxonomy" id="2652279"/>
    <lineage>
        <taxon>Bacteria</taxon>
        <taxon>Bacillati</taxon>
        <taxon>Actinomycetota</taxon>
        <taxon>Coriobacteriia</taxon>
        <taxon>Coriobacteriales</taxon>
        <taxon>Atopobiaceae</taxon>
        <taxon>Olsenella</taxon>
    </lineage>
</organism>
<evidence type="ECO:0000313" key="7">
    <source>
        <dbReference type="EMBL" id="MST72338.1"/>
    </source>
</evidence>
<dbReference type="AlphaFoldDB" id="A0A6N7XM86"/>
<comment type="cofactor">
    <cofactor evidence="1">
        <name>Mg(2+)</name>
        <dbReference type="ChEBI" id="CHEBI:18420"/>
    </cofactor>
</comment>
<evidence type="ECO:0000256" key="1">
    <source>
        <dbReference type="ARBA" id="ARBA00001946"/>
    </source>
</evidence>
<dbReference type="Gene3D" id="3.40.50.1000">
    <property type="entry name" value="HAD superfamily/HAD-like"/>
    <property type="match status" value="1"/>
</dbReference>
<comment type="caution">
    <text evidence="7">The sequence shown here is derived from an EMBL/GenBank/DDBJ whole genome shotgun (WGS) entry which is preliminary data.</text>
</comment>